<dbReference type="GO" id="GO:0016985">
    <property type="term" value="F:mannan endo-1,4-beta-mannosidase activity"/>
    <property type="evidence" value="ECO:0000318"/>
    <property type="project" value="GO_Central"/>
</dbReference>
<feature type="transmembrane region" description="Helical" evidence="7">
    <location>
        <begin position="70"/>
        <end position="88"/>
    </location>
</feature>
<evidence type="ECO:0000256" key="1">
    <source>
        <dbReference type="ARBA" id="ARBA00001678"/>
    </source>
</evidence>
<proteinExistence type="inferred from homology"/>
<protein>
    <recommendedName>
        <fullName evidence="3">mannan endo-1,4-beta-mannosidase</fullName>
        <ecNumber evidence="3">3.2.1.78</ecNumber>
    </recommendedName>
</protein>
<evidence type="ECO:0000256" key="5">
    <source>
        <dbReference type="ARBA" id="ARBA00023295"/>
    </source>
</evidence>
<dbReference type="PROSITE" id="PS00659">
    <property type="entry name" value="GLYCOSYL_HYDROL_F5"/>
    <property type="match status" value="1"/>
</dbReference>
<dbReference type="FunCoup" id="A0A1Z5S421">
    <property type="interactions" value="45"/>
</dbReference>
<dbReference type="InParanoid" id="A0A1Z5S421"/>
<dbReference type="InterPro" id="IPR018087">
    <property type="entry name" value="Glyco_hydro_5_CS"/>
</dbReference>
<feature type="region of interest" description="Disordered" evidence="6">
    <location>
        <begin position="495"/>
        <end position="516"/>
    </location>
</feature>
<dbReference type="GO" id="GO:0000272">
    <property type="term" value="P:polysaccharide catabolic process"/>
    <property type="evidence" value="ECO:0007669"/>
    <property type="project" value="InterPro"/>
</dbReference>
<keyword evidence="4" id="KW-0378">Hydrolase</keyword>
<evidence type="ECO:0000256" key="6">
    <source>
        <dbReference type="SAM" id="MobiDB-lite"/>
    </source>
</evidence>
<reference evidence="9 10" key="1">
    <citation type="journal article" date="2009" name="Nature">
        <title>The Sorghum bicolor genome and the diversification of grasses.</title>
        <authorList>
            <person name="Paterson A.H."/>
            <person name="Bowers J.E."/>
            <person name="Bruggmann R."/>
            <person name="Dubchak I."/>
            <person name="Grimwood J."/>
            <person name="Gundlach H."/>
            <person name="Haberer G."/>
            <person name="Hellsten U."/>
            <person name="Mitros T."/>
            <person name="Poliakov A."/>
            <person name="Schmutz J."/>
            <person name="Spannagl M."/>
            <person name="Tang H."/>
            <person name="Wang X."/>
            <person name="Wicker T."/>
            <person name="Bharti A.K."/>
            <person name="Chapman J."/>
            <person name="Feltus F.A."/>
            <person name="Gowik U."/>
            <person name="Grigoriev I.V."/>
            <person name="Lyons E."/>
            <person name="Maher C.A."/>
            <person name="Martis M."/>
            <person name="Narechania A."/>
            <person name="Otillar R.P."/>
            <person name="Penning B.W."/>
            <person name="Salamov A.A."/>
            <person name="Wang Y."/>
            <person name="Zhang L."/>
            <person name="Carpita N.C."/>
            <person name="Freeling M."/>
            <person name="Gingle A.R."/>
            <person name="Hash C.T."/>
            <person name="Keller B."/>
            <person name="Klein P."/>
            <person name="Kresovich S."/>
            <person name="McCann M.C."/>
            <person name="Ming R."/>
            <person name="Peterson D.G."/>
            <person name="Mehboob-ur-Rahman"/>
            <person name="Ware D."/>
            <person name="Westhoff P."/>
            <person name="Mayer K.F."/>
            <person name="Messing J."/>
            <person name="Rokhsar D.S."/>
        </authorList>
    </citation>
    <scope>NUCLEOTIDE SEQUENCE [LARGE SCALE GENOMIC DNA]</scope>
    <source>
        <strain evidence="10">cv. BTx623</strain>
    </source>
</reference>
<evidence type="ECO:0000313" key="9">
    <source>
        <dbReference type="EMBL" id="OQU90687.1"/>
    </source>
</evidence>
<dbReference type="FunFam" id="3.20.20.80:FF:000012">
    <property type="entry name" value="Mannan endo-1,4-beta-mannosidase 6"/>
    <property type="match status" value="1"/>
</dbReference>
<comment type="similarity">
    <text evidence="2">Belongs to the glycosyl hydrolase 5 (cellulase A) family.</text>
</comment>
<dbReference type="PANTHER" id="PTHR31451:SF36">
    <property type="entry name" value="MANNAN ENDO-1,4-BETA-MANNOSIDASE 4"/>
    <property type="match status" value="1"/>
</dbReference>
<evidence type="ECO:0000256" key="3">
    <source>
        <dbReference type="ARBA" id="ARBA00012706"/>
    </source>
</evidence>
<keyword evidence="7" id="KW-0812">Transmembrane</keyword>
<dbReference type="Pfam" id="PF26410">
    <property type="entry name" value="GH5_mannosidase"/>
    <property type="match status" value="1"/>
</dbReference>
<dbReference type="EC" id="3.2.1.78" evidence="3"/>
<keyword evidence="7" id="KW-1133">Transmembrane helix</keyword>
<dbReference type="eggNOG" id="ENOG502QS4Q">
    <property type="taxonomic scope" value="Eukaryota"/>
</dbReference>
<evidence type="ECO:0000256" key="2">
    <source>
        <dbReference type="ARBA" id="ARBA00005641"/>
    </source>
</evidence>
<feature type="compositionally biased region" description="Basic residues" evidence="6">
    <location>
        <begin position="495"/>
        <end position="507"/>
    </location>
</feature>
<evidence type="ECO:0000259" key="8">
    <source>
        <dbReference type="Pfam" id="PF26410"/>
    </source>
</evidence>
<evidence type="ECO:0000256" key="7">
    <source>
        <dbReference type="SAM" id="Phobius"/>
    </source>
</evidence>
<dbReference type="InterPro" id="IPR017853">
    <property type="entry name" value="GH"/>
</dbReference>
<gene>
    <name evidence="9" type="ORF">SORBI_3001G027800</name>
</gene>
<organism evidence="9 10">
    <name type="scientific">Sorghum bicolor</name>
    <name type="common">Sorghum</name>
    <name type="synonym">Sorghum vulgare</name>
    <dbReference type="NCBI Taxonomy" id="4558"/>
    <lineage>
        <taxon>Eukaryota</taxon>
        <taxon>Viridiplantae</taxon>
        <taxon>Streptophyta</taxon>
        <taxon>Embryophyta</taxon>
        <taxon>Tracheophyta</taxon>
        <taxon>Spermatophyta</taxon>
        <taxon>Magnoliopsida</taxon>
        <taxon>Liliopsida</taxon>
        <taxon>Poales</taxon>
        <taxon>Poaceae</taxon>
        <taxon>PACMAD clade</taxon>
        <taxon>Panicoideae</taxon>
        <taxon>Andropogonodae</taxon>
        <taxon>Andropogoneae</taxon>
        <taxon>Sorghinae</taxon>
        <taxon>Sorghum</taxon>
    </lineage>
</organism>
<dbReference type="SUPFAM" id="SSF51445">
    <property type="entry name" value="(Trans)glycosidases"/>
    <property type="match status" value="1"/>
</dbReference>
<feature type="domain" description="Glycoside hydrolase family 5" evidence="8">
    <location>
        <begin position="102"/>
        <end position="437"/>
    </location>
</feature>
<sequence length="548" mass="60113">MVASRALPIRFSSRVPVPGGALLNARARAAGRALNPTDKPIDACAAVNDRWCTGGSCWSQQMAKAKPRPAAAILLLLISFLAAAAAGGGSDAETTGGGGGMVGVDGTRFVVDDGRPIYFSGFNAYWLMLVASDPARRGKVVAAFRQAADHGLNLARTWAFSDGGDTPLQAAPGVYDEAMFQGLDFVVAEARRHGIYLLLCLTNNFHDFGGKRQYVQWARDAGHRLATDDDFFNSTVVKDYYKNHVKTVLTRVNTLTGVAYKDDPTILGWELMNEPRCDAEPTGAMVQAWVEEMAPYVKSIDGEHLVTAGLEGFYGAGAHESKDLNPWGIYYGTNFVETHRARGVDFATIHLYPDVWLWGSAADAQLAFLRNWTRSHARDADLYLRKPLLVTEYGKFLWEGVAGANRTQRDYFLRLVLDSIYDSAARGGPLVGGAFWQLLDGGMDTLRDGYEIILPEDRLAATIIGNHSRQLAQLSLVTFTGEDVDIEAAALRRRSRRSPHSNRKIRVRSVGGPSDSDSYYTQTQRLLHILLVRFMSLFTSISSLFSSV</sequence>
<dbReference type="EMBL" id="CM000760">
    <property type="protein sequence ID" value="OQU90687.1"/>
    <property type="molecule type" value="Genomic_DNA"/>
</dbReference>
<dbReference type="STRING" id="4558.A0A1Z5S421"/>
<dbReference type="Gene3D" id="3.20.20.80">
    <property type="entry name" value="Glycosidases"/>
    <property type="match status" value="1"/>
</dbReference>
<dbReference type="PANTHER" id="PTHR31451">
    <property type="match status" value="1"/>
</dbReference>
<comment type="catalytic activity">
    <reaction evidence="1">
        <text>Random hydrolysis of (1-&gt;4)-beta-D-mannosidic linkages in mannans, galactomannans and glucomannans.</text>
        <dbReference type="EC" id="3.2.1.78"/>
    </reaction>
</comment>
<name>A0A1Z5S421_SORBI</name>
<accession>A0A1Z5S421</accession>
<dbReference type="AlphaFoldDB" id="A0A1Z5S421"/>
<dbReference type="InterPro" id="IPR045053">
    <property type="entry name" value="MAN-like"/>
</dbReference>
<keyword evidence="5" id="KW-0326">Glycosidase</keyword>
<keyword evidence="7" id="KW-0472">Membrane</keyword>
<dbReference type="Gramene" id="OQU90687">
    <property type="protein sequence ID" value="OQU90687"/>
    <property type="gene ID" value="SORBI_3001G027800"/>
</dbReference>
<reference evidence="10" key="2">
    <citation type="journal article" date="2018" name="Plant J.">
        <title>The Sorghum bicolor reference genome: improved assembly, gene annotations, a transcriptome atlas, and signatures of genome organization.</title>
        <authorList>
            <person name="McCormick R.F."/>
            <person name="Truong S.K."/>
            <person name="Sreedasyam A."/>
            <person name="Jenkins J."/>
            <person name="Shu S."/>
            <person name="Sims D."/>
            <person name="Kennedy M."/>
            <person name="Amirebrahimi M."/>
            <person name="Weers B.D."/>
            <person name="McKinley B."/>
            <person name="Mattison A."/>
            <person name="Morishige D.T."/>
            <person name="Grimwood J."/>
            <person name="Schmutz J."/>
            <person name="Mullet J.E."/>
        </authorList>
    </citation>
    <scope>NUCLEOTIDE SEQUENCE [LARGE SCALE GENOMIC DNA]</scope>
    <source>
        <strain evidence="10">cv. BTx623</strain>
    </source>
</reference>
<dbReference type="Proteomes" id="UP000000768">
    <property type="component" value="Chromosome 1"/>
</dbReference>
<evidence type="ECO:0000256" key="4">
    <source>
        <dbReference type="ARBA" id="ARBA00022801"/>
    </source>
</evidence>
<keyword evidence="10" id="KW-1185">Reference proteome</keyword>
<dbReference type="OMA" id="QYVAWAR"/>
<evidence type="ECO:0000313" key="10">
    <source>
        <dbReference type="Proteomes" id="UP000000768"/>
    </source>
</evidence>
<dbReference type="InterPro" id="IPR001547">
    <property type="entry name" value="Glyco_hydro_5"/>
</dbReference>